<dbReference type="Proteomes" id="UP000735302">
    <property type="component" value="Unassembled WGS sequence"/>
</dbReference>
<name>A0AAV3ZZP3_9GAST</name>
<dbReference type="EMBL" id="BLXT01003118">
    <property type="protein sequence ID" value="GFO00502.1"/>
    <property type="molecule type" value="Genomic_DNA"/>
</dbReference>
<sequence>MGNNETLHLVSSQGVRIRQLWSVPNDRDQDDDADYDEDDDSFDDSYDSCGDSYGYPNDVSFDDEDDDPDNDEDDDADNDEYDYMGSVATDGSVCICLISKGFVHTFDCL</sequence>
<feature type="compositionally biased region" description="Low complexity" evidence="1">
    <location>
        <begin position="47"/>
        <end position="59"/>
    </location>
</feature>
<organism evidence="2 3">
    <name type="scientific">Plakobranchus ocellatus</name>
    <dbReference type="NCBI Taxonomy" id="259542"/>
    <lineage>
        <taxon>Eukaryota</taxon>
        <taxon>Metazoa</taxon>
        <taxon>Spiralia</taxon>
        <taxon>Lophotrochozoa</taxon>
        <taxon>Mollusca</taxon>
        <taxon>Gastropoda</taxon>
        <taxon>Heterobranchia</taxon>
        <taxon>Euthyneura</taxon>
        <taxon>Panpulmonata</taxon>
        <taxon>Sacoglossa</taxon>
        <taxon>Placobranchoidea</taxon>
        <taxon>Plakobranchidae</taxon>
        <taxon>Plakobranchus</taxon>
    </lineage>
</organism>
<evidence type="ECO:0000313" key="2">
    <source>
        <dbReference type="EMBL" id="GFO00502.1"/>
    </source>
</evidence>
<proteinExistence type="predicted"/>
<gene>
    <name evidence="2" type="ORF">PoB_002700700</name>
</gene>
<evidence type="ECO:0000256" key="1">
    <source>
        <dbReference type="SAM" id="MobiDB-lite"/>
    </source>
</evidence>
<protein>
    <submittedName>
        <fullName evidence="2">Uncharacterized protein</fullName>
    </submittedName>
</protein>
<feature type="compositionally biased region" description="Acidic residues" evidence="1">
    <location>
        <begin position="28"/>
        <end position="46"/>
    </location>
</feature>
<keyword evidence="3" id="KW-1185">Reference proteome</keyword>
<reference evidence="2 3" key="1">
    <citation type="journal article" date="2021" name="Elife">
        <title>Chloroplast acquisition without the gene transfer in kleptoplastic sea slugs, Plakobranchus ocellatus.</title>
        <authorList>
            <person name="Maeda T."/>
            <person name="Takahashi S."/>
            <person name="Yoshida T."/>
            <person name="Shimamura S."/>
            <person name="Takaki Y."/>
            <person name="Nagai Y."/>
            <person name="Toyoda A."/>
            <person name="Suzuki Y."/>
            <person name="Arimoto A."/>
            <person name="Ishii H."/>
            <person name="Satoh N."/>
            <person name="Nishiyama T."/>
            <person name="Hasebe M."/>
            <person name="Maruyama T."/>
            <person name="Minagawa J."/>
            <person name="Obokata J."/>
            <person name="Shigenobu S."/>
        </authorList>
    </citation>
    <scope>NUCLEOTIDE SEQUENCE [LARGE SCALE GENOMIC DNA]</scope>
</reference>
<accession>A0AAV3ZZP3</accession>
<evidence type="ECO:0000313" key="3">
    <source>
        <dbReference type="Proteomes" id="UP000735302"/>
    </source>
</evidence>
<dbReference type="AlphaFoldDB" id="A0AAV3ZZP3"/>
<feature type="region of interest" description="Disordered" evidence="1">
    <location>
        <begin position="20"/>
        <end position="84"/>
    </location>
</feature>
<feature type="compositionally biased region" description="Acidic residues" evidence="1">
    <location>
        <begin position="60"/>
        <end position="82"/>
    </location>
</feature>
<comment type="caution">
    <text evidence="2">The sequence shown here is derived from an EMBL/GenBank/DDBJ whole genome shotgun (WGS) entry which is preliminary data.</text>
</comment>